<dbReference type="EMBL" id="CAADFP010000262">
    <property type="protein sequence ID" value="VFK34344.1"/>
    <property type="molecule type" value="Genomic_DNA"/>
</dbReference>
<accession>A0A450XYH1</accession>
<dbReference type="AlphaFoldDB" id="A0A450XYH1"/>
<reference evidence="3" key="1">
    <citation type="submission" date="2019-02" db="EMBL/GenBank/DDBJ databases">
        <authorList>
            <person name="Gruber-Vodicka R. H."/>
            <person name="Seah K. B. B."/>
        </authorList>
    </citation>
    <scope>NUCLEOTIDE SEQUENCE</scope>
    <source>
        <strain evidence="2">BECK_S312</strain>
        <strain evidence="3">BECK_S426</strain>
    </source>
</reference>
<keyword evidence="1" id="KW-1133">Transmembrane helix</keyword>
<name>A0A450XYH1_9GAMM</name>
<evidence type="ECO:0000256" key="1">
    <source>
        <dbReference type="SAM" id="Phobius"/>
    </source>
</evidence>
<feature type="transmembrane region" description="Helical" evidence="1">
    <location>
        <begin position="25"/>
        <end position="50"/>
    </location>
</feature>
<gene>
    <name evidence="2" type="ORF">BECKLPF1236A_GA0070988_102312</name>
    <name evidence="3" type="ORF">BECKLPF1236C_GA0070990_102622</name>
</gene>
<organism evidence="3">
    <name type="scientific">Candidatus Kentrum sp. LPFa</name>
    <dbReference type="NCBI Taxonomy" id="2126335"/>
    <lineage>
        <taxon>Bacteria</taxon>
        <taxon>Pseudomonadati</taxon>
        <taxon>Pseudomonadota</taxon>
        <taxon>Gammaproteobacteria</taxon>
        <taxon>Candidatus Kentrum</taxon>
    </lineage>
</organism>
<dbReference type="EMBL" id="CAADFM010000231">
    <property type="protein sequence ID" value="VFK19625.1"/>
    <property type="molecule type" value="Genomic_DNA"/>
</dbReference>
<evidence type="ECO:0000313" key="2">
    <source>
        <dbReference type="EMBL" id="VFK19625.1"/>
    </source>
</evidence>
<protein>
    <submittedName>
        <fullName evidence="3">Uncharacterized protein</fullName>
    </submittedName>
</protein>
<keyword evidence="1" id="KW-0472">Membrane</keyword>
<evidence type="ECO:0000313" key="3">
    <source>
        <dbReference type="EMBL" id="VFK34344.1"/>
    </source>
</evidence>
<keyword evidence="1" id="KW-0812">Transmembrane</keyword>
<sequence length="56" mass="6112">MAFRKANSRNVTEGVPLHIIANHKVLFGFGLAGLVGVLDINTDIVLSLLYEYLLQG</sequence>
<proteinExistence type="predicted"/>